<proteinExistence type="predicted"/>
<name>A0AAE6YYH4_9GAMM</name>
<dbReference type="PROSITE" id="PS51257">
    <property type="entry name" value="PROKAR_LIPOPROTEIN"/>
    <property type="match status" value="1"/>
</dbReference>
<protein>
    <submittedName>
        <fullName evidence="2">DUF3833 domain-containing protein</fullName>
    </submittedName>
</protein>
<dbReference type="EMBL" id="CP033622">
    <property type="protein sequence ID" value="QIZ50383.1"/>
    <property type="molecule type" value="Genomic_DNA"/>
</dbReference>
<evidence type="ECO:0000313" key="3">
    <source>
        <dbReference type="Proteomes" id="UP000500801"/>
    </source>
</evidence>
<accession>A0AAE6YYH4</accession>
<feature type="chain" id="PRO_5041998880" evidence="1">
    <location>
        <begin position="21"/>
        <end position="177"/>
    </location>
</feature>
<feature type="signal peptide" evidence="1">
    <location>
        <begin position="1"/>
        <end position="20"/>
    </location>
</feature>
<keyword evidence="1" id="KW-0732">Signal</keyword>
<dbReference type="Proteomes" id="UP000500801">
    <property type="component" value="Chromosome"/>
</dbReference>
<organism evidence="2 3">
    <name type="scientific">Dickeya zeae</name>
    <dbReference type="NCBI Taxonomy" id="204042"/>
    <lineage>
        <taxon>Bacteria</taxon>
        <taxon>Pseudomonadati</taxon>
        <taxon>Pseudomonadota</taxon>
        <taxon>Gammaproteobacteria</taxon>
        <taxon>Enterobacterales</taxon>
        <taxon>Pectobacteriaceae</taxon>
        <taxon>Dickeya</taxon>
    </lineage>
</organism>
<reference evidence="2 3" key="1">
    <citation type="submission" date="2018-11" db="EMBL/GenBank/DDBJ databases">
        <title>Complete genome sequence of Dickeya zeae strain CE1 infecting Canna edulis Ker-Gawl. in China.</title>
        <authorList>
            <person name="Zhang J."/>
            <person name="Lin B."/>
            <person name="Shen H."/>
            <person name="Jiang S."/>
            <person name="Pu X."/>
            <person name="Sun D."/>
        </authorList>
    </citation>
    <scope>NUCLEOTIDE SEQUENCE [LARGE SCALE GENOMIC DNA]</scope>
    <source>
        <strain evidence="2 3">CE1</strain>
    </source>
</reference>
<dbReference type="InterPro" id="IPR024409">
    <property type="entry name" value="DUF3833"/>
</dbReference>
<evidence type="ECO:0000256" key="1">
    <source>
        <dbReference type="SAM" id="SignalP"/>
    </source>
</evidence>
<dbReference type="Pfam" id="PF12915">
    <property type="entry name" value="DUF3833"/>
    <property type="match status" value="1"/>
</dbReference>
<dbReference type="AlphaFoldDB" id="A0AAE6YYH4"/>
<dbReference type="RefSeq" id="WP_168361857.1">
    <property type="nucleotide sequence ID" value="NZ_CP033622.1"/>
</dbReference>
<sequence length="177" mass="20496">MKRFLLFVLTIAMLLTGCSTDITDYRSQQPRFDLFHYFQGQTQAWGMVQDRHGKQLRRFHVAIRGDVVGDTLTLNEQFVYDDGERQQRVWHIRRVGDDRYEGTAGDIEGVAYGQASGNAFHWQYSMNVKADGAIWLLNFDDWMFQQDDSHLFNKTEMTKFGLTAGYVTLFFSKGATP</sequence>
<gene>
    <name evidence="2" type="ORF">DWG24_06120</name>
</gene>
<evidence type="ECO:0000313" key="2">
    <source>
        <dbReference type="EMBL" id="QIZ50383.1"/>
    </source>
</evidence>